<dbReference type="InterPro" id="IPR036890">
    <property type="entry name" value="HATPase_C_sf"/>
</dbReference>
<dbReference type="SUPFAM" id="SSF55874">
    <property type="entry name" value="ATPase domain of HSP90 chaperone/DNA topoisomerase II/histidine kinase"/>
    <property type="match status" value="1"/>
</dbReference>
<evidence type="ECO:0000256" key="4">
    <source>
        <dbReference type="ARBA" id="ARBA00022475"/>
    </source>
</evidence>
<evidence type="ECO:0000256" key="10">
    <source>
        <dbReference type="ARBA" id="ARBA00023012"/>
    </source>
</evidence>
<evidence type="ECO:0000256" key="1">
    <source>
        <dbReference type="ARBA" id="ARBA00000085"/>
    </source>
</evidence>
<evidence type="ECO:0000313" key="14">
    <source>
        <dbReference type="EMBL" id="KRK45356.1"/>
    </source>
</evidence>
<dbReference type="GO" id="GO:0005886">
    <property type="term" value="C:plasma membrane"/>
    <property type="evidence" value="ECO:0007669"/>
    <property type="project" value="UniProtKB-SubCell"/>
</dbReference>
<dbReference type="PROSITE" id="PS50109">
    <property type="entry name" value="HIS_KIN"/>
    <property type="match status" value="1"/>
</dbReference>
<evidence type="ECO:0000256" key="5">
    <source>
        <dbReference type="ARBA" id="ARBA00022553"/>
    </source>
</evidence>
<evidence type="ECO:0000256" key="2">
    <source>
        <dbReference type="ARBA" id="ARBA00004651"/>
    </source>
</evidence>
<dbReference type="SMART" id="SM00387">
    <property type="entry name" value="HATPase_c"/>
    <property type="match status" value="1"/>
</dbReference>
<dbReference type="InterPro" id="IPR050351">
    <property type="entry name" value="BphY/WalK/GraS-like"/>
</dbReference>
<proteinExistence type="predicted"/>
<dbReference type="InterPro" id="IPR004358">
    <property type="entry name" value="Sig_transdc_His_kin-like_C"/>
</dbReference>
<keyword evidence="10" id="KW-0902">Two-component regulatory system</keyword>
<comment type="caution">
    <text evidence="14">The sequence shown here is derived from an EMBL/GenBank/DDBJ whole genome shotgun (WGS) entry which is preliminary data.</text>
</comment>
<dbReference type="InterPro" id="IPR003661">
    <property type="entry name" value="HisK_dim/P_dom"/>
</dbReference>
<comment type="subcellular location">
    <subcellularLocation>
        <location evidence="2">Cell membrane</location>
        <topology evidence="2">Multi-pass membrane protein</topology>
    </subcellularLocation>
</comment>
<evidence type="ECO:0000313" key="15">
    <source>
        <dbReference type="Proteomes" id="UP000051450"/>
    </source>
</evidence>
<keyword evidence="4" id="KW-1003">Cell membrane</keyword>
<keyword evidence="5" id="KW-0597">Phosphoprotein</keyword>
<dbReference type="Proteomes" id="UP000051450">
    <property type="component" value="Unassembled WGS sequence"/>
</dbReference>
<feature type="transmembrane region" description="Helical" evidence="12">
    <location>
        <begin position="36"/>
        <end position="62"/>
    </location>
</feature>
<dbReference type="EC" id="2.7.13.3" evidence="3"/>
<accession>A0A0R1HG76</accession>
<reference evidence="14 15" key="1">
    <citation type="journal article" date="2015" name="Genome Announc.">
        <title>Expanding the biotechnology potential of lactobacilli through comparative genomics of 213 strains and associated genera.</title>
        <authorList>
            <person name="Sun Z."/>
            <person name="Harris H.M."/>
            <person name="McCann A."/>
            <person name="Guo C."/>
            <person name="Argimon S."/>
            <person name="Zhang W."/>
            <person name="Yang X."/>
            <person name="Jeffery I.B."/>
            <person name="Cooney J.C."/>
            <person name="Kagawa T.F."/>
            <person name="Liu W."/>
            <person name="Song Y."/>
            <person name="Salvetti E."/>
            <person name="Wrobel A."/>
            <person name="Rasinkangas P."/>
            <person name="Parkhill J."/>
            <person name="Rea M.C."/>
            <person name="O'Sullivan O."/>
            <person name="Ritari J."/>
            <person name="Douillard F.P."/>
            <person name="Paul Ross R."/>
            <person name="Yang R."/>
            <person name="Briner A.E."/>
            <person name="Felis G.E."/>
            <person name="de Vos W.M."/>
            <person name="Barrangou R."/>
            <person name="Klaenhammer T.R."/>
            <person name="Caufield P.W."/>
            <person name="Cui Y."/>
            <person name="Zhang H."/>
            <person name="O'Toole P.W."/>
        </authorList>
    </citation>
    <scope>NUCLEOTIDE SEQUENCE [LARGE SCALE GENOMIC DNA]</scope>
    <source>
        <strain evidence="14 15">DSM 15638</strain>
    </source>
</reference>
<protein>
    <recommendedName>
        <fullName evidence="3">histidine kinase</fullName>
        <ecNumber evidence="3">2.7.13.3</ecNumber>
    </recommendedName>
</protein>
<dbReference type="CDD" id="cd00082">
    <property type="entry name" value="HisKA"/>
    <property type="match status" value="1"/>
</dbReference>
<dbReference type="PANTHER" id="PTHR45453">
    <property type="entry name" value="PHOSPHATE REGULON SENSOR PROTEIN PHOR"/>
    <property type="match status" value="1"/>
</dbReference>
<keyword evidence="6" id="KW-0808">Transferase</keyword>
<keyword evidence="9 12" id="KW-1133">Transmembrane helix</keyword>
<dbReference type="SMART" id="SM00388">
    <property type="entry name" value="HisKA"/>
    <property type="match status" value="1"/>
</dbReference>
<feature type="domain" description="Histidine kinase" evidence="13">
    <location>
        <begin position="127"/>
        <end position="337"/>
    </location>
</feature>
<keyword evidence="8 14" id="KW-0418">Kinase</keyword>
<gene>
    <name evidence="14" type="ORF">FC66_GL001472</name>
</gene>
<evidence type="ECO:0000256" key="11">
    <source>
        <dbReference type="ARBA" id="ARBA00023136"/>
    </source>
</evidence>
<evidence type="ECO:0000256" key="7">
    <source>
        <dbReference type="ARBA" id="ARBA00022692"/>
    </source>
</evidence>
<evidence type="ECO:0000259" key="13">
    <source>
        <dbReference type="PROSITE" id="PS50109"/>
    </source>
</evidence>
<evidence type="ECO:0000256" key="12">
    <source>
        <dbReference type="SAM" id="Phobius"/>
    </source>
</evidence>
<dbReference type="GO" id="GO:0000155">
    <property type="term" value="F:phosphorelay sensor kinase activity"/>
    <property type="evidence" value="ECO:0007669"/>
    <property type="project" value="InterPro"/>
</dbReference>
<dbReference type="GO" id="GO:0016036">
    <property type="term" value="P:cellular response to phosphate starvation"/>
    <property type="evidence" value="ECO:0007669"/>
    <property type="project" value="TreeGrafter"/>
</dbReference>
<keyword evidence="7 12" id="KW-0812">Transmembrane</keyword>
<dbReference type="SUPFAM" id="SSF47384">
    <property type="entry name" value="Homodimeric domain of signal transducing histidine kinase"/>
    <property type="match status" value="1"/>
</dbReference>
<dbReference type="Pfam" id="PF02518">
    <property type="entry name" value="HATPase_c"/>
    <property type="match status" value="1"/>
</dbReference>
<dbReference type="AlphaFoldDB" id="A0A0R1HG76"/>
<dbReference type="InterPro" id="IPR003594">
    <property type="entry name" value="HATPase_dom"/>
</dbReference>
<dbReference type="EMBL" id="AZDI01000009">
    <property type="protein sequence ID" value="KRK45356.1"/>
    <property type="molecule type" value="Genomic_DNA"/>
</dbReference>
<dbReference type="Gene3D" id="3.30.565.10">
    <property type="entry name" value="Histidine kinase-like ATPase, C-terminal domain"/>
    <property type="match status" value="1"/>
</dbReference>
<name>A0A0R1HG76_9LACO</name>
<dbReference type="PATRIC" id="fig|1423719.4.peg.1499"/>
<evidence type="ECO:0000256" key="8">
    <source>
        <dbReference type="ARBA" id="ARBA00022777"/>
    </source>
</evidence>
<dbReference type="RefSeq" id="WP_057974527.1">
    <property type="nucleotide sequence ID" value="NZ_AZDI01000009.1"/>
</dbReference>
<dbReference type="PRINTS" id="PR00344">
    <property type="entry name" value="BCTRLSENSOR"/>
</dbReference>
<dbReference type="InterPro" id="IPR005467">
    <property type="entry name" value="His_kinase_dom"/>
</dbReference>
<organism evidence="14 15">
    <name type="scientific">Dellaglioa algida DSM 15638</name>
    <dbReference type="NCBI Taxonomy" id="1423719"/>
    <lineage>
        <taxon>Bacteria</taxon>
        <taxon>Bacillati</taxon>
        <taxon>Bacillota</taxon>
        <taxon>Bacilli</taxon>
        <taxon>Lactobacillales</taxon>
        <taxon>Lactobacillaceae</taxon>
        <taxon>Dellaglioa</taxon>
    </lineage>
</organism>
<dbReference type="Gene3D" id="1.10.287.130">
    <property type="match status" value="1"/>
</dbReference>
<keyword evidence="11 12" id="KW-0472">Membrane</keyword>
<dbReference type="OrthoDB" id="9780487at2"/>
<dbReference type="InterPro" id="IPR036097">
    <property type="entry name" value="HisK_dim/P_sf"/>
</dbReference>
<evidence type="ECO:0000256" key="9">
    <source>
        <dbReference type="ARBA" id="ARBA00022989"/>
    </source>
</evidence>
<sequence length="348" mass="40195">MTFFKYLSDKIFSIIFFIFGILLVNLILWLDPFHEIVLSTLTYIDVLIMLISTAFITTRYWFSRRWYQKFSTPIDASATNLSLPITGAHSNEQQMYQVYINSLLSGHQTQLNNVLSKQQEQEDFLNAWIHDIKVPLTAIQLLIETSDGKLSEKQVMQTEIELKKIENFVEQVIYYSRLDSFSNDYLIQDYSLKKIVNLVIRDNMNLFFSKHIRFTFKNEDISVLTDSKWLRFILNQIITNSLKYTPENGEISISLADTRKETTLSIKDTGIGIPKVDLARVFEKGFTGNNGRQFNQNATGLGLYLANQLSHKLGHKLSIDSSVNKGTMVTITFPKLAYYNDEMGNILR</sequence>
<keyword evidence="15" id="KW-1185">Reference proteome</keyword>
<dbReference type="STRING" id="1423719.FC66_GL001472"/>
<dbReference type="GO" id="GO:0004721">
    <property type="term" value="F:phosphoprotein phosphatase activity"/>
    <property type="evidence" value="ECO:0007669"/>
    <property type="project" value="TreeGrafter"/>
</dbReference>
<comment type="catalytic activity">
    <reaction evidence="1">
        <text>ATP + protein L-histidine = ADP + protein N-phospho-L-histidine.</text>
        <dbReference type="EC" id="2.7.13.3"/>
    </reaction>
</comment>
<evidence type="ECO:0000256" key="6">
    <source>
        <dbReference type="ARBA" id="ARBA00022679"/>
    </source>
</evidence>
<feature type="transmembrane region" description="Helical" evidence="12">
    <location>
        <begin position="12"/>
        <end position="30"/>
    </location>
</feature>
<evidence type="ECO:0000256" key="3">
    <source>
        <dbReference type="ARBA" id="ARBA00012438"/>
    </source>
</evidence>
<dbReference type="PANTHER" id="PTHR45453:SF2">
    <property type="entry name" value="HISTIDINE KINASE"/>
    <property type="match status" value="1"/>
</dbReference>